<dbReference type="EMBL" id="QNRX01000020">
    <property type="protein sequence ID" value="RBP59097.1"/>
    <property type="molecule type" value="Genomic_DNA"/>
</dbReference>
<dbReference type="InterPro" id="IPR027417">
    <property type="entry name" value="P-loop_NTPase"/>
</dbReference>
<feature type="domain" description="AAA+ ATPase" evidence="1">
    <location>
        <begin position="46"/>
        <end position="257"/>
    </location>
</feature>
<dbReference type="RefSeq" id="WP_113921602.1">
    <property type="nucleotide sequence ID" value="NZ_QNRX01000020.1"/>
</dbReference>
<dbReference type="InterPro" id="IPR051396">
    <property type="entry name" value="Bact_Antivir_Def_Nuclease"/>
</dbReference>
<protein>
    <submittedName>
        <fullName evidence="2">AAA ATPase-like protein</fullName>
    </submittedName>
</protein>
<dbReference type="SMART" id="SM00382">
    <property type="entry name" value="AAA"/>
    <property type="match status" value="1"/>
</dbReference>
<dbReference type="SUPFAM" id="SSF52540">
    <property type="entry name" value="P-loop containing nucleoside triphosphate hydrolases"/>
    <property type="match status" value="1"/>
</dbReference>
<dbReference type="Pfam" id="PF13175">
    <property type="entry name" value="AAA_15"/>
    <property type="match status" value="1"/>
</dbReference>
<organism evidence="2 3">
    <name type="scientific">Alkalibaculum bacchi</name>
    <dbReference type="NCBI Taxonomy" id="645887"/>
    <lineage>
        <taxon>Bacteria</taxon>
        <taxon>Bacillati</taxon>
        <taxon>Bacillota</taxon>
        <taxon>Clostridia</taxon>
        <taxon>Eubacteriales</taxon>
        <taxon>Eubacteriaceae</taxon>
        <taxon>Alkalibaculum</taxon>
    </lineage>
</organism>
<evidence type="ECO:0000313" key="2">
    <source>
        <dbReference type="EMBL" id="RBP59097.1"/>
    </source>
</evidence>
<evidence type="ECO:0000313" key="3">
    <source>
        <dbReference type="Proteomes" id="UP000253490"/>
    </source>
</evidence>
<dbReference type="OrthoDB" id="9784297at2"/>
<sequence length="287" mass="34346">MIYLEYFQFPDDGTEFDFLMQEKRTCYDSYYPFKVLSRKEFQRVDFEPITILYGGNGSGKTTALNIIAEKLKILRESPFNKSNFFDDYLNLCEISIIEDVPGASRIITSDDVFDYMLSIRMINEEIDNKREEIFQDYLDTKYSDFKMTSLEDYEELKKVNQTRRRTQSKYVRHKLMDNIRELSNGESAFLYFTEKISENNLYLLDEPENSLSPENQLKLVKYIGEAARYFDCQFIISTHSPFLLAIERAKIYDLDESPVTVRPWHELENIRIYYDFFQKHKDKFEKK</sequence>
<dbReference type="InterPro" id="IPR041685">
    <property type="entry name" value="AAA_GajA/Old/RecF-like"/>
</dbReference>
<keyword evidence="3" id="KW-1185">Reference proteome</keyword>
<gene>
    <name evidence="2" type="ORF">DES36_12039</name>
</gene>
<dbReference type="PANTHER" id="PTHR43581">
    <property type="entry name" value="ATP/GTP PHOSPHATASE"/>
    <property type="match status" value="1"/>
</dbReference>
<dbReference type="CDD" id="cd00267">
    <property type="entry name" value="ABC_ATPase"/>
    <property type="match status" value="1"/>
</dbReference>
<dbReference type="Gene3D" id="3.40.50.300">
    <property type="entry name" value="P-loop containing nucleotide triphosphate hydrolases"/>
    <property type="match status" value="1"/>
</dbReference>
<accession>A0A366I049</accession>
<reference evidence="2 3" key="1">
    <citation type="submission" date="2018-06" db="EMBL/GenBank/DDBJ databases">
        <title>Genomic Encyclopedia of Type Strains, Phase IV (KMG-IV): sequencing the most valuable type-strain genomes for metagenomic binning, comparative biology and taxonomic classification.</title>
        <authorList>
            <person name="Goeker M."/>
        </authorList>
    </citation>
    <scope>NUCLEOTIDE SEQUENCE [LARGE SCALE GENOMIC DNA]</scope>
    <source>
        <strain evidence="2 3">DSM 22112</strain>
    </source>
</reference>
<dbReference type="Proteomes" id="UP000253490">
    <property type="component" value="Unassembled WGS sequence"/>
</dbReference>
<proteinExistence type="predicted"/>
<dbReference type="AlphaFoldDB" id="A0A366I049"/>
<dbReference type="PANTHER" id="PTHR43581:SF2">
    <property type="entry name" value="EXCINUCLEASE ATPASE SUBUNIT"/>
    <property type="match status" value="1"/>
</dbReference>
<evidence type="ECO:0000259" key="1">
    <source>
        <dbReference type="SMART" id="SM00382"/>
    </source>
</evidence>
<dbReference type="InterPro" id="IPR003593">
    <property type="entry name" value="AAA+_ATPase"/>
</dbReference>
<name>A0A366I049_9FIRM</name>
<comment type="caution">
    <text evidence="2">The sequence shown here is derived from an EMBL/GenBank/DDBJ whole genome shotgun (WGS) entry which is preliminary data.</text>
</comment>